<dbReference type="AlphaFoldDB" id="A0A410H6L2"/>
<dbReference type="InterPro" id="IPR001387">
    <property type="entry name" value="Cro/C1-type_HTH"/>
</dbReference>
<reference evidence="2 3" key="1">
    <citation type="journal article" date="2018" name="Environ. Microbiol.">
        <title>Genomes of ubiquitous marine and hypersaline Hydrogenovibrio, Thiomicrorhabdus and Thiomicrospira spp. encode a diversity of mechanisms to sustain chemolithoautotrophy in heterogeneous environments.</title>
        <authorList>
            <person name="Scott K.M."/>
            <person name="Williams J."/>
            <person name="Porter C.M.B."/>
            <person name="Russel S."/>
            <person name="Harmer T.L."/>
            <person name="Paul J.H."/>
            <person name="Antonen K.M."/>
            <person name="Bridges M.K."/>
            <person name="Camper G.J."/>
            <person name="Campla C.K."/>
            <person name="Casella L.G."/>
            <person name="Chase E."/>
            <person name="Conrad J.W."/>
            <person name="Cruz M.C."/>
            <person name="Dunlap D.S."/>
            <person name="Duran L."/>
            <person name="Fahsbender E.M."/>
            <person name="Goldsmith D.B."/>
            <person name="Keeley R.F."/>
            <person name="Kondoff M.R."/>
            <person name="Kussy B.I."/>
            <person name="Lane M.K."/>
            <person name="Lawler S."/>
            <person name="Leigh B.A."/>
            <person name="Lewis C."/>
            <person name="Lostal L.M."/>
            <person name="Marking D."/>
            <person name="Mancera P.A."/>
            <person name="McClenthan E.C."/>
            <person name="McIntyre E.A."/>
            <person name="Mine J.A."/>
            <person name="Modi S."/>
            <person name="Moore B.D."/>
            <person name="Morgan W.A."/>
            <person name="Nelson K.M."/>
            <person name="Nguyen K.N."/>
            <person name="Ogburn N."/>
            <person name="Parrino D.G."/>
            <person name="Pedapudi A.D."/>
            <person name="Pelham R.P."/>
            <person name="Preece A.M."/>
            <person name="Rampersad E.A."/>
            <person name="Richardson J.C."/>
            <person name="Rodgers C.M."/>
            <person name="Schaffer B.L."/>
            <person name="Sheridan N.E."/>
            <person name="Solone M.R."/>
            <person name="Staley Z.R."/>
            <person name="Tabuchi M."/>
            <person name="Waide R.J."/>
            <person name="Wanjugi P.W."/>
            <person name="Young S."/>
            <person name="Clum A."/>
            <person name="Daum C."/>
            <person name="Huntemann M."/>
            <person name="Ivanova N."/>
            <person name="Kyrpides N."/>
            <person name="Mikhailova N."/>
            <person name="Palaniappan K."/>
            <person name="Pillay M."/>
            <person name="Reddy T.B.K."/>
            <person name="Shapiro N."/>
            <person name="Stamatis D."/>
            <person name="Varghese N."/>
            <person name="Woyke T."/>
            <person name="Boden R."/>
            <person name="Freyermuth S.K."/>
            <person name="Kerfeld C.A."/>
        </authorList>
    </citation>
    <scope>NUCLEOTIDE SEQUENCE [LARGE SCALE GENOMIC DNA]</scope>
    <source>
        <strain evidence="2 3">JR-2</strain>
    </source>
</reference>
<dbReference type="KEGG" id="htr:EPV75_05355"/>
<dbReference type="SUPFAM" id="SSF47413">
    <property type="entry name" value="lambda repressor-like DNA-binding domains"/>
    <property type="match status" value="1"/>
</dbReference>
<organism evidence="2 3">
    <name type="scientific">Hydrogenovibrio thermophilus</name>
    <dbReference type="NCBI Taxonomy" id="265883"/>
    <lineage>
        <taxon>Bacteria</taxon>
        <taxon>Pseudomonadati</taxon>
        <taxon>Pseudomonadota</taxon>
        <taxon>Gammaproteobacteria</taxon>
        <taxon>Thiotrichales</taxon>
        <taxon>Piscirickettsiaceae</taxon>
        <taxon>Hydrogenovibrio</taxon>
    </lineage>
</organism>
<dbReference type="Proteomes" id="UP000285478">
    <property type="component" value="Chromosome"/>
</dbReference>
<evidence type="ECO:0000313" key="2">
    <source>
        <dbReference type="EMBL" id="QAB16440.1"/>
    </source>
</evidence>
<name>A0A410H6L2_9GAMM</name>
<accession>A0A410H6L2</accession>
<dbReference type="CDD" id="cd00093">
    <property type="entry name" value="HTH_XRE"/>
    <property type="match status" value="1"/>
</dbReference>
<sequence>MNKIGPRVKTVREGFVFTQEQLVAKCNLIGWNISRSTLAKIEARVRRVTDFEVTFLAKALKVPEQKFFDMD</sequence>
<protein>
    <submittedName>
        <fullName evidence="2">XRE family transcriptional regulator</fullName>
    </submittedName>
</protein>
<gene>
    <name evidence="2" type="ORF">EPV75_05355</name>
</gene>
<proteinExistence type="predicted"/>
<dbReference type="EMBL" id="CP035033">
    <property type="protein sequence ID" value="QAB16440.1"/>
    <property type="molecule type" value="Genomic_DNA"/>
</dbReference>
<dbReference type="InterPro" id="IPR010982">
    <property type="entry name" value="Lambda_DNA-bd_dom_sf"/>
</dbReference>
<keyword evidence="3" id="KW-1185">Reference proteome</keyword>
<dbReference type="GO" id="GO:0003677">
    <property type="term" value="F:DNA binding"/>
    <property type="evidence" value="ECO:0007669"/>
    <property type="project" value="InterPro"/>
</dbReference>
<evidence type="ECO:0000313" key="3">
    <source>
        <dbReference type="Proteomes" id="UP000285478"/>
    </source>
</evidence>
<dbReference type="Gene3D" id="1.10.260.40">
    <property type="entry name" value="lambda repressor-like DNA-binding domains"/>
    <property type="match status" value="1"/>
</dbReference>
<feature type="domain" description="HTH cro/C1-type" evidence="1">
    <location>
        <begin position="18"/>
        <end position="66"/>
    </location>
</feature>
<dbReference type="Pfam" id="PF01381">
    <property type="entry name" value="HTH_3"/>
    <property type="match status" value="1"/>
</dbReference>
<evidence type="ECO:0000259" key="1">
    <source>
        <dbReference type="Pfam" id="PF01381"/>
    </source>
</evidence>